<dbReference type="AlphaFoldDB" id="A0A4Y3QQD7"/>
<dbReference type="Pfam" id="PF14594">
    <property type="entry name" value="Sipho_Gp37"/>
    <property type="match status" value="1"/>
</dbReference>
<organism evidence="2 3">
    <name type="scientific">Microbacterium testaceum</name>
    <name type="common">Aureobacterium testaceum</name>
    <name type="synonym">Brevibacterium testaceum</name>
    <dbReference type="NCBI Taxonomy" id="2033"/>
    <lineage>
        <taxon>Bacteria</taxon>
        <taxon>Bacillati</taxon>
        <taxon>Actinomycetota</taxon>
        <taxon>Actinomycetes</taxon>
        <taxon>Micrococcales</taxon>
        <taxon>Microbacteriaceae</taxon>
        <taxon>Microbacterium</taxon>
    </lineage>
</organism>
<dbReference type="EMBL" id="BJML01000011">
    <property type="protein sequence ID" value="GEB46947.1"/>
    <property type="molecule type" value="Genomic_DNA"/>
</dbReference>
<name>A0A4Y3QQD7_MICTE</name>
<comment type="caution">
    <text evidence="2">The sequence shown here is derived from an EMBL/GenBank/DDBJ whole genome shotgun (WGS) entry which is preliminary data.</text>
</comment>
<accession>A0A4Y3QQD7</accession>
<dbReference type="GeneID" id="57145575"/>
<dbReference type="OrthoDB" id="3622772at2"/>
<sequence length="548" mass="57251">MIVNDLVVEVRDVNLRRVAQLTTEDLGGLVTVMRANDVGSWEIKLPDQVLDPSTGQWNAHEGSTHLRKEGAGLIITGPDGVILSGPMLSATFEATAADLSGAWTIAGVSDAVVLADALAFPDPAVADPNAQTRANDTRTGSAEDLLRAYVSANIADTAPATRRTGFRSRLTVYSPSQGLGPALTTSPRFDNLLELLRKIAGAGGLRFDVTQQGEGLVFSVWQPADRSAYVRMDVANDLLNSVTYGYGSPTATRAIVAGQGQGTERYLVSRTSTASVAAETAWGRPIERFLDQRQADEATELEQAGDALLSEGGATVTGVRATPADDSAMTYLRDWRVGDFVAVVVDDLEPKAAVTEAALKVVGPAVLFSVTLGDPSAFDADAAADAKSISTTSRVSALERNVEFANAGAEWGAKGGPLEHVGDSSGPYAVTWAKGVDSGGSIDAHTDPKRILITESGVYEVAGRQRGNGTNGYIGVAIKGSRPALADRAGGMWDHDHSREADVFSTSHYIGPLSAGDSITMGAEAGQGGALQYGPASHLGTLTVRRIS</sequence>
<proteinExistence type="predicted"/>
<protein>
    <recommendedName>
        <fullName evidence="1">Gp28/Gp37-like domain-containing protein</fullName>
    </recommendedName>
</protein>
<gene>
    <name evidence="2" type="ORF">MTE01_28920</name>
</gene>
<feature type="domain" description="Gp28/Gp37-like" evidence="1">
    <location>
        <begin position="8"/>
        <end position="347"/>
    </location>
</feature>
<evidence type="ECO:0000313" key="2">
    <source>
        <dbReference type="EMBL" id="GEB46947.1"/>
    </source>
</evidence>
<dbReference type="Proteomes" id="UP000319525">
    <property type="component" value="Unassembled WGS sequence"/>
</dbReference>
<evidence type="ECO:0000259" key="1">
    <source>
        <dbReference type="Pfam" id="PF14594"/>
    </source>
</evidence>
<dbReference type="RefSeq" id="WP_141378166.1">
    <property type="nucleotide sequence ID" value="NZ_BJML01000011.1"/>
</dbReference>
<evidence type="ECO:0000313" key="3">
    <source>
        <dbReference type="Proteomes" id="UP000319525"/>
    </source>
</evidence>
<dbReference type="InterPro" id="IPR029432">
    <property type="entry name" value="Gp28/Gp37-like_dom"/>
</dbReference>
<reference evidence="2 3" key="1">
    <citation type="submission" date="2019-06" db="EMBL/GenBank/DDBJ databases">
        <title>Whole genome shotgun sequence of Microbacterium testaceum NBRC 12675.</title>
        <authorList>
            <person name="Hosoyama A."/>
            <person name="Uohara A."/>
            <person name="Ohji S."/>
            <person name="Ichikawa N."/>
        </authorList>
    </citation>
    <scope>NUCLEOTIDE SEQUENCE [LARGE SCALE GENOMIC DNA]</scope>
    <source>
        <strain evidence="2 3">NBRC 12675</strain>
    </source>
</reference>